<evidence type="ECO:0000313" key="3">
    <source>
        <dbReference type="Proteomes" id="UP000299102"/>
    </source>
</evidence>
<feature type="compositionally biased region" description="Basic and acidic residues" evidence="1">
    <location>
        <begin position="71"/>
        <end position="80"/>
    </location>
</feature>
<gene>
    <name evidence="2" type="ORF">EVAR_26772_1</name>
</gene>
<organism evidence="2 3">
    <name type="scientific">Eumeta variegata</name>
    <name type="common">Bagworm moth</name>
    <name type="synonym">Eumeta japonica</name>
    <dbReference type="NCBI Taxonomy" id="151549"/>
    <lineage>
        <taxon>Eukaryota</taxon>
        <taxon>Metazoa</taxon>
        <taxon>Ecdysozoa</taxon>
        <taxon>Arthropoda</taxon>
        <taxon>Hexapoda</taxon>
        <taxon>Insecta</taxon>
        <taxon>Pterygota</taxon>
        <taxon>Neoptera</taxon>
        <taxon>Endopterygota</taxon>
        <taxon>Lepidoptera</taxon>
        <taxon>Glossata</taxon>
        <taxon>Ditrysia</taxon>
        <taxon>Tineoidea</taxon>
        <taxon>Psychidae</taxon>
        <taxon>Oiketicinae</taxon>
        <taxon>Eumeta</taxon>
    </lineage>
</organism>
<dbReference type="EMBL" id="BGZK01000798">
    <property type="protein sequence ID" value="GBP60874.1"/>
    <property type="molecule type" value="Genomic_DNA"/>
</dbReference>
<comment type="caution">
    <text evidence="2">The sequence shown here is derived from an EMBL/GenBank/DDBJ whole genome shotgun (WGS) entry which is preliminary data.</text>
</comment>
<dbReference type="AlphaFoldDB" id="A0A4C1XEL0"/>
<dbReference type="Proteomes" id="UP000299102">
    <property type="component" value="Unassembled WGS sequence"/>
</dbReference>
<sequence length="115" mass="13176">MNQQSRTLQNINTAELWLTPIKRRMFSRALISMCARALIAKCKVGPNFRPHLNEAPDGVASGDCFTAIRSPESRRPPADPRRRHGRRQRGVLNIFSEMALWKRGIFKRITQGNAY</sequence>
<reference evidence="2 3" key="1">
    <citation type="journal article" date="2019" name="Commun. Biol.">
        <title>The bagworm genome reveals a unique fibroin gene that provides high tensile strength.</title>
        <authorList>
            <person name="Kono N."/>
            <person name="Nakamura H."/>
            <person name="Ohtoshi R."/>
            <person name="Tomita M."/>
            <person name="Numata K."/>
            <person name="Arakawa K."/>
        </authorList>
    </citation>
    <scope>NUCLEOTIDE SEQUENCE [LARGE SCALE GENOMIC DNA]</scope>
</reference>
<proteinExistence type="predicted"/>
<accession>A0A4C1XEL0</accession>
<feature type="region of interest" description="Disordered" evidence="1">
    <location>
        <begin position="53"/>
        <end position="88"/>
    </location>
</feature>
<evidence type="ECO:0000256" key="1">
    <source>
        <dbReference type="SAM" id="MobiDB-lite"/>
    </source>
</evidence>
<keyword evidence="3" id="KW-1185">Reference proteome</keyword>
<protein>
    <submittedName>
        <fullName evidence="2">Uncharacterized protein</fullName>
    </submittedName>
</protein>
<evidence type="ECO:0000313" key="2">
    <source>
        <dbReference type="EMBL" id="GBP60874.1"/>
    </source>
</evidence>
<name>A0A4C1XEL0_EUMVA</name>